<dbReference type="HOGENOM" id="CLU_031074_1_0_1"/>
<dbReference type="InterPro" id="IPR013929">
    <property type="entry name" value="RPAP1_C"/>
</dbReference>
<dbReference type="EMBL" id="JNVN01002223">
    <property type="protein sequence ID" value="KHJ32261.1"/>
    <property type="molecule type" value="Genomic_DNA"/>
</dbReference>
<evidence type="ECO:0000259" key="4">
    <source>
        <dbReference type="Pfam" id="PF08621"/>
    </source>
</evidence>
<dbReference type="Pfam" id="PF08621">
    <property type="entry name" value="RPAP1_N"/>
    <property type="match status" value="1"/>
</dbReference>
<gene>
    <name evidence="5" type="ORF">EV44_g5038</name>
</gene>
<dbReference type="STRING" id="52586.A0A0B1P5S9"/>
<comment type="caution">
    <text evidence="5">The sequence shown here is derived from an EMBL/GenBank/DDBJ whole genome shotgun (WGS) entry which is preliminary data.</text>
</comment>
<dbReference type="InterPro" id="IPR013930">
    <property type="entry name" value="RPAP1_N"/>
</dbReference>
<feature type="region of interest" description="Disordered" evidence="2">
    <location>
        <begin position="79"/>
        <end position="117"/>
    </location>
</feature>
<dbReference type="PANTHER" id="PTHR21483:SF18">
    <property type="entry name" value="RNA POLYMERASE II-ASSOCIATED PROTEIN 1"/>
    <property type="match status" value="1"/>
</dbReference>
<organism evidence="5 6">
    <name type="scientific">Uncinula necator</name>
    <name type="common">Grape powdery mildew</name>
    <dbReference type="NCBI Taxonomy" id="52586"/>
    <lineage>
        <taxon>Eukaryota</taxon>
        <taxon>Fungi</taxon>
        <taxon>Dikarya</taxon>
        <taxon>Ascomycota</taxon>
        <taxon>Pezizomycotina</taxon>
        <taxon>Leotiomycetes</taxon>
        <taxon>Erysiphales</taxon>
        <taxon>Erysiphaceae</taxon>
        <taxon>Erysiphe</taxon>
    </lineage>
</organism>
<name>A0A0B1P5S9_UNCNE</name>
<feature type="region of interest" description="Disordered" evidence="2">
    <location>
        <begin position="16"/>
        <end position="60"/>
    </location>
</feature>
<feature type="region of interest" description="Disordered" evidence="2">
    <location>
        <begin position="180"/>
        <end position="204"/>
    </location>
</feature>
<feature type="domain" description="RPAP1 N-terminal" evidence="4">
    <location>
        <begin position="112"/>
        <end position="156"/>
    </location>
</feature>
<dbReference type="AlphaFoldDB" id="A0A0B1P5S9"/>
<dbReference type="PANTHER" id="PTHR21483">
    <property type="entry name" value="RNA POLYMERASE II-ASSOCIATED PROTEIN 1"/>
    <property type="match status" value="1"/>
</dbReference>
<dbReference type="OMA" id="DQESPYY"/>
<evidence type="ECO:0000256" key="1">
    <source>
        <dbReference type="ARBA" id="ARBA00009953"/>
    </source>
</evidence>
<reference evidence="5 6" key="1">
    <citation type="journal article" date="2014" name="BMC Genomics">
        <title>Adaptive genomic structural variation in the grape powdery mildew pathogen, Erysiphe necator.</title>
        <authorList>
            <person name="Jones L."/>
            <person name="Riaz S."/>
            <person name="Morales-Cruz A."/>
            <person name="Amrine K.C."/>
            <person name="McGuire B."/>
            <person name="Gubler W.D."/>
            <person name="Walker M.A."/>
            <person name="Cantu D."/>
        </authorList>
    </citation>
    <scope>NUCLEOTIDE SEQUENCE [LARGE SCALE GENOMIC DNA]</scope>
    <source>
        <strain evidence="6">c</strain>
    </source>
</reference>
<feature type="compositionally biased region" description="Polar residues" evidence="2">
    <location>
        <begin position="44"/>
        <end position="57"/>
    </location>
</feature>
<sequence>MATNVLRGQRFTLDLSDDEKENDEFLNHSQPSLVRDIQERPWSKNASAPTLNPNNLGFPQRKPRIAASMFKQKRDLNCKEGSKYEQGTFNTSEKASREAKSRVHFSSTERQIIDEENQKRLSMMTSDEIEEERREILSQLDPSLIEKLLKRANLDEARGDTGVEQPIQQIEESDTHPITESLQHKSKPHQSVSGIPAPQPHGKQVTVNSVRFTEDEEEPKSPVGLQPASIPPIPTIERLNLHFPSVPPLPDLDPSDPLFLENLHAKYFPNLPADPSKLAWMAPIPTQGSNSDQMSPYYPAQSGIPASSLRFNFRGGILPPRIARAVPVTKGLHHHAEAPEAAGYTIPELAHLSRSAYPAQRCIAYQTIGRLLYRLGRGEWGGVDSEISTGLWKCVEQGNILLTLRSASTVEGGHQGCKAYAIEALWLWQKGGGKEC</sequence>
<dbReference type="GO" id="GO:0006366">
    <property type="term" value="P:transcription by RNA polymerase II"/>
    <property type="evidence" value="ECO:0007669"/>
    <property type="project" value="InterPro"/>
</dbReference>
<dbReference type="Pfam" id="PF08620">
    <property type="entry name" value="RPAP1_C"/>
    <property type="match status" value="1"/>
</dbReference>
<proteinExistence type="inferred from homology"/>
<accession>A0A0B1P5S9</accession>
<protein>
    <submittedName>
        <fullName evidence="5">Putative transcription factor</fullName>
    </submittedName>
</protein>
<evidence type="ECO:0000259" key="3">
    <source>
        <dbReference type="Pfam" id="PF08620"/>
    </source>
</evidence>
<comment type="similarity">
    <text evidence="1">Belongs to the RPAP1 family.</text>
</comment>
<evidence type="ECO:0000256" key="2">
    <source>
        <dbReference type="SAM" id="MobiDB-lite"/>
    </source>
</evidence>
<feature type="domain" description="RPAP1 C-terminal" evidence="3">
    <location>
        <begin position="308"/>
        <end position="375"/>
    </location>
</feature>
<dbReference type="Proteomes" id="UP000030854">
    <property type="component" value="Unassembled WGS sequence"/>
</dbReference>
<evidence type="ECO:0000313" key="5">
    <source>
        <dbReference type="EMBL" id="KHJ32261.1"/>
    </source>
</evidence>
<dbReference type="InterPro" id="IPR039913">
    <property type="entry name" value="RPAP1/Rba50"/>
</dbReference>
<evidence type="ECO:0000313" key="6">
    <source>
        <dbReference type="Proteomes" id="UP000030854"/>
    </source>
</evidence>
<keyword evidence="6" id="KW-1185">Reference proteome</keyword>